<comment type="caution">
    <text evidence="2">The sequence shown here is derived from an EMBL/GenBank/DDBJ whole genome shotgun (WGS) entry which is preliminary data.</text>
</comment>
<accession>A0A640UT92</accession>
<dbReference type="Proteomes" id="UP000431826">
    <property type="component" value="Unassembled WGS sequence"/>
</dbReference>
<gene>
    <name evidence="2" type="ORF">Stube_40310</name>
</gene>
<reference evidence="2 3" key="1">
    <citation type="submission" date="2019-12" db="EMBL/GenBank/DDBJ databases">
        <title>Whole genome shotgun sequence of Streptomyces tubercidicus NBRC 13090.</title>
        <authorList>
            <person name="Ichikawa N."/>
            <person name="Kimura A."/>
            <person name="Kitahashi Y."/>
            <person name="Komaki H."/>
            <person name="Tamura T."/>
        </authorList>
    </citation>
    <scope>NUCLEOTIDE SEQUENCE [LARGE SCALE GENOMIC DNA]</scope>
    <source>
        <strain evidence="2 3">NBRC 13090</strain>
    </source>
</reference>
<organism evidence="2 3">
    <name type="scientific">Streptomyces tubercidicus</name>
    <dbReference type="NCBI Taxonomy" id="47759"/>
    <lineage>
        <taxon>Bacteria</taxon>
        <taxon>Bacillati</taxon>
        <taxon>Actinomycetota</taxon>
        <taxon>Actinomycetes</taxon>
        <taxon>Kitasatosporales</taxon>
        <taxon>Streptomycetaceae</taxon>
        <taxon>Streptomyces</taxon>
    </lineage>
</organism>
<evidence type="ECO:0000313" key="3">
    <source>
        <dbReference type="Proteomes" id="UP000431826"/>
    </source>
</evidence>
<protein>
    <submittedName>
        <fullName evidence="2">Uncharacterized protein</fullName>
    </submittedName>
</protein>
<name>A0A640UT92_9ACTN</name>
<evidence type="ECO:0000313" key="2">
    <source>
        <dbReference type="EMBL" id="GFE39358.1"/>
    </source>
</evidence>
<proteinExistence type="predicted"/>
<sequence>MYYCALSAARKDGKAQAAAPGPNRTTHPTPFVESKKDSLPVFAASVTKGAVSAVCENSFGS</sequence>
<keyword evidence="3" id="KW-1185">Reference proteome</keyword>
<dbReference type="EMBL" id="BLIR01000001">
    <property type="protein sequence ID" value="GFE39358.1"/>
    <property type="molecule type" value="Genomic_DNA"/>
</dbReference>
<dbReference type="AlphaFoldDB" id="A0A640UT92"/>
<feature type="region of interest" description="Disordered" evidence="1">
    <location>
        <begin position="11"/>
        <end position="33"/>
    </location>
</feature>
<evidence type="ECO:0000256" key="1">
    <source>
        <dbReference type="SAM" id="MobiDB-lite"/>
    </source>
</evidence>